<dbReference type="PANTHER" id="PTHR34227">
    <property type="entry name" value="CHAPERONE PROTEIN YCDY"/>
    <property type="match status" value="1"/>
</dbReference>
<dbReference type="InterPro" id="IPR050289">
    <property type="entry name" value="TorD/DmsD_chaperones"/>
</dbReference>
<dbReference type="InterPro" id="IPR020945">
    <property type="entry name" value="DMSO/NO3_reduct_chaperone"/>
</dbReference>
<evidence type="ECO:0000256" key="1">
    <source>
        <dbReference type="ARBA" id="ARBA00023186"/>
    </source>
</evidence>
<dbReference type="SUPFAM" id="SSF89155">
    <property type="entry name" value="TorD-like"/>
    <property type="match status" value="1"/>
</dbReference>
<dbReference type="Pfam" id="PF02613">
    <property type="entry name" value="Nitrate_red_del"/>
    <property type="match status" value="1"/>
</dbReference>
<dbReference type="STRING" id="1601833.SAMN05518684_104149"/>
<accession>A0A1H9SCM5</accession>
<dbReference type="Proteomes" id="UP000198571">
    <property type="component" value="Unassembled WGS sequence"/>
</dbReference>
<name>A0A1H9SCM5_9BACI</name>
<dbReference type="InterPro" id="IPR036411">
    <property type="entry name" value="TorD-like_sf"/>
</dbReference>
<dbReference type="AlphaFoldDB" id="A0A1H9SCM5"/>
<proteinExistence type="predicted"/>
<keyword evidence="1" id="KW-0143">Chaperone</keyword>
<dbReference type="OrthoDB" id="1808217at2"/>
<reference evidence="3" key="1">
    <citation type="submission" date="2016-10" db="EMBL/GenBank/DDBJ databases">
        <authorList>
            <person name="Varghese N."/>
            <person name="Submissions S."/>
        </authorList>
    </citation>
    <scope>NUCLEOTIDE SEQUENCE [LARGE SCALE GENOMIC DNA]</scope>
    <source>
        <strain evidence="3">S9</strain>
    </source>
</reference>
<dbReference type="Gene3D" id="1.10.3480.10">
    <property type="entry name" value="TorD-like"/>
    <property type="match status" value="1"/>
</dbReference>
<organism evidence="2 3">
    <name type="scientific">Salipaludibacillus aurantiacus</name>
    <dbReference type="NCBI Taxonomy" id="1601833"/>
    <lineage>
        <taxon>Bacteria</taxon>
        <taxon>Bacillati</taxon>
        <taxon>Bacillota</taxon>
        <taxon>Bacilli</taxon>
        <taxon>Bacillales</taxon>
        <taxon>Bacillaceae</taxon>
    </lineage>
</organism>
<dbReference type="PANTHER" id="PTHR34227:SF1">
    <property type="entry name" value="DIMETHYL SULFOXIDE REDUCTASE CHAPERONE-RELATED"/>
    <property type="match status" value="1"/>
</dbReference>
<keyword evidence="3" id="KW-1185">Reference proteome</keyword>
<dbReference type="EMBL" id="FOGT01000004">
    <property type="protein sequence ID" value="SER82727.1"/>
    <property type="molecule type" value="Genomic_DNA"/>
</dbReference>
<evidence type="ECO:0000313" key="2">
    <source>
        <dbReference type="EMBL" id="SER82727.1"/>
    </source>
</evidence>
<protein>
    <submittedName>
        <fullName evidence="2">Chaperone TorD involved in molybdoenzyme TorA maturation</fullName>
    </submittedName>
</protein>
<dbReference type="RefSeq" id="WP_093048905.1">
    <property type="nucleotide sequence ID" value="NZ_FOGT01000004.1"/>
</dbReference>
<gene>
    <name evidence="2" type="ORF">SAMN05518684_104149</name>
</gene>
<evidence type="ECO:0000313" key="3">
    <source>
        <dbReference type="Proteomes" id="UP000198571"/>
    </source>
</evidence>
<sequence length="209" mass="24200">MFIPAVKNHYQELITLFAELYKYPDEQVTEEVMNGTAEQEMHRGFVSCSLPVTTRLSLQQLITAENNVQKQFMTAFSGLSKPFSPPVESLYKPWSTDADAPKQLAKKRGYYMGDSALHMNHLLSCYGFGVPEEFKMMPDHLVIELEFYAFLLGEDTRMAVTFYNEHLDWIKDFEKEMNKLGGVPFYQEVTRRLRNLLSIHPLEIINGEE</sequence>